<dbReference type="GeneID" id="8508480"/>
<dbReference type="KEGG" id="bgh:BDBG_08935"/>
<dbReference type="STRING" id="559298.A0A179V193"/>
<sequence>MPTGVLPDRHDPKDPNASNRVPTTTGPGDPEPTCNDKCKLDKSNPCKCNENGCDSESPGCCGNASCPMCECGDNSCSPSSPACCKTETCQWSWTGGGGGDGSGKPVDPLLESVPLELNKEADVCNSTPLILVDASSYPENRPHYPPSMEFTVVAGKRCKYTGDSNGAGILKCDGSKHSPCKARGLDDKKRV</sequence>
<feature type="compositionally biased region" description="Low complexity" evidence="1">
    <location>
        <begin position="22"/>
        <end position="33"/>
    </location>
</feature>
<reference evidence="3" key="1">
    <citation type="journal article" date="2015" name="PLoS Genet.">
        <title>The dynamic genome and transcriptome of the human fungal pathogen Blastomyces and close relative Emmonsia.</title>
        <authorList>
            <person name="Munoz J.F."/>
            <person name="Gauthier G.M."/>
            <person name="Desjardins C.A."/>
            <person name="Gallo J.E."/>
            <person name="Holder J."/>
            <person name="Sullivan T.D."/>
            <person name="Marty A.J."/>
            <person name="Carmen J.C."/>
            <person name="Chen Z."/>
            <person name="Ding L."/>
            <person name="Gujja S."/>
            <person name="Magrini V."/>
            <person name="Misas E."/>
            <person name="Mitreva M."/>
            <person name="Priest M."/>
            <person name="Saif S."/>
            <person name="Whiston E.A."/>
            <person name="Young S."/>
            <person name="Zeng Q."/>
            <person name="Goldman W.E."/>
            <person name="Mardis E.R."/>
            <person name="Taylor J.W."/>
            <person name="McEwen J.G."/>
            <person name="Clay O.K."/>
            <person name="Klein B.S."/>
            <person name="Cuomo C.A."/>
        </authorList>
    </citation>
    <scope>NUCLEOTIDE SEQUENCE [LARGE SCALE GENOMIC DNA]</scope>
    <source>
        <strain evidence="3">SLH14081</strain>
    </source>
</reference>
<evidence type="ECO:0000313" key="3">
    <source>
        <dbReference type="Proteomes" id="UP000002038"/>
    </source>
</evidence>
<dbReference type="VEuPathDB" id="FungiDB:BDBG_08935"/>
<evidence type="ECO:0000256" key="1">
    <source>
        <dbReference type="SAM" id="MobiDB-lite"/>
    </source>
</evidence>
<gene>
    <name evidence="2" type="ORF">BDBG_08935</name>
</gene>
<dbReference type="Proteomes" id="UP000002038">
    <property type="component" value="Unassembled WGS sequence"/>
</dbReference>
<organism evidence="2 3">
    <name type="scientific">Blastomyces gilchristii (strain SLH14081)</name>
    <name type="common">Blastomyces dermatitidis</name>
    <dbReference type="NCBI Taxonomy" id="559298"/>
    <lineage>
        <taxon>Eukaryota</taxon>
        <taxon>Fungi</taxon>
        <taxon>Dikarya</taxon>
        <taxon>Ascomycota</taxon>
        <taxon>Pezizomycotina</taxon>
        <taxon>Eurotiomycetes</taxon>
        <taxon>Eurotiomycetidae</taxon>
        <taxon>Onygenales</taxon>
        <taxon>Ajellomycetaceae</taxon>
        <taxon>Blastomyces</taxon>
    </lineage>
</organism>
<accession>A0A179V193</accession>
<proteinExistence type="predicted"/>
<dbReference type="AlphaFoldDB" id="A0A179V193"/>
<dbReference type="EMBL" id="GG657478">
    <property type="protein sequence ID" value="OAT13803.1"/>
    <property type="molecule type" value="Genomic_DNA"/>
</dbReference>
<protein>
    <submittedName>
        <fullName evidence="2">Uncharacterized protein</fullName>
    </submittedName>
</protein>
<dbReference type="RefSeq" id="XP_002620766.2">
    <property type="nucleotide sequence ID" value="XM_002620720.2"/>
</dbReference>
<feature type="region of interest" description="Disordered" evidence="1">
    <location>
        <begin position="1"/>
        <end position="33"/>
    </location>
</feature>
<name>A0A179V193_BLAGS</name>
<dbReference type="OrthoDB" id="1046782at2759"/>
<keyword evidence="3" id="KW-1185">Reference proteome</keyword>
<evidence type="ECO:0000313" key="2">
    <source>
        <dbReference type="EMBL" id="OAT13803.1"/>
    </source>
</evidence>